<evidence type="ECO:0000313" key="1">
    <source>
        <dbReference type="EMBL" id="KKM69968.1"/>
    </source>
</evidence>
<reference evidence="1" key="1">
    <citation type="journal article" date="2015" name="Nature">
        <title>Complex archaea that bridge the gap between prokaryotes and eukaryotes.</title>
        <authorList>
            <person name="Spang A."/>
            <person name="Saw J.H."/>
            <person name="Jorgensen S.L."/>
            <person name="Zaremba-Niedzwiedzka K."/>
            <person name="Martijn J."/>
            <person name="Lind A.E."/>
            <person name="van Eijk R."/>
            <person name="Schleper C."/>
            <person name="Guy L."/>
            <person name="Ettema T.J."/>
        </authorList>
    </citation>
    <scope>NUCLEOTIDE SEQUENCE</scope>
</reference>
<protein>
    <submittedName>
        <fullName evidence="1">Uncharacterized protein</fullName>
    </submittedName>
</protein>
<organism evidence="1">
    <name type="scientific">marine sediment metagenome</name>
    <dbReference type="NCBI Taxonomy" id="412755"/>
    <lineage>
        <taxon>unclassified sequences</taxon>
        <taxon>metagenomes</taxon>
        <taxon>ecological metagenomes</taxon>
    </lineage>
</organism>
<dbReference type="EMBL" id="LAZR01009903">
    <property type="protein sequence ID" value="KKM69968.1"/>
    <property type="molecule type" value="Genomic_DNA"/>
</dbReference>
<sequence>MGLEFKIDEIDLNALFKFKQIRNLYAHKNGIADKIFLDKLKDLKYREGDIVDLDLNIINVYSQVVHKIAIQFDTCFISKFPEFVI</sequence>
<dbReference type="AlphaFoldDB" id="A0A0F9JK25"/>
<comment type="caution">
    <text evidence="1">The sequence shown here is derived from an EMBL/GenBank/DDBJ whole genome shotgun (WGS) entry which is preliminary data.</text>
</comment>
<name>A0A0F9JK25_9ZZZZ</name>
<accession>A0A0F9JK25</accession>
<gene>
    <name evidence="1" type="ORF">LCGC14_1445440</name>
</gene>
<proteinExistence type="predicted"/>